<dbReference type="InterPro" id="IPR011989">
    <property type="entry name" value="ARM-like"/>
</dbReference>
<gene>
    <name evidence="6" type="ORF">BB560_006769</name>
    <name evidence="5" type="ORF">BB560_007090</name>
</gene>
<dbReference type="PANTHER" id="PTHR12827">
    <property type="entry name" value="MEIOTIC CHECKPOINT REGULATOR TSG24 FAMILY MEMBER"/>
    <property type="match status" value="1"/>
</dbReference>
<protein>
    <submittedName>
        <fullName evidence="5">Uncharacterized protein</fullName>
    </submittedName>
</protein>
<comment type="caution">
    <text evidence="5">The sequence shown here is derived from an EMBL/GenBank/DDBJ whole genome shotgun (WGS) entry which is preliminary data.</text>
</comment>
<dbReference type="GO" id="GO:0031145">
    <property type="term" value="P:anaphase-promoting complex-dependent catabolic process"/>
    <property type="evidence" value="ECO:0007669"/>
    <property type="project" value="TreeGrafter"/>
</dbReference>
<dbReference type="GO" id="GO:0060090">
    <property type="term" value="F:molecular adaptor activity"/>
    <property type="evidence" value="ECO:0007669"/>
    <property type="project" value="TreeGrafter"/>
</dbReference>
<sequence>MNPTFFGQNFEHKASLISPSSIKWEKCNSFFMIAQPPSKNLNDVPLIRRFLFSRFDSSSTQIANSSLNQNRDTNIRSQASSAASKNGKFLVGLCIFYKFSLRIILENGESHSIFLNFEESNAIPLETGILIKVKSPKTTKNLVYIYQNLLQGLIPINIISFNDPAFASTTSKTDDPKELELVQTNLSNLVPVFSYLQRNEKIIFYDTNTILHSVFSLKKGYSILPSYYRNKRQTDEDFASDRIKKPKKHLALENTNNLLKQGKTYTFASRDDSATFLKNPILPFSYKKQKDNFGVRDQSLQHKKERVLYTQNTLNGKNFENADVISRINPETYYLVFDKIESSEFKNLNQVFKYNNSLSSPKFATAGPSNEVQFIAIFNPICNMLYIYCTKAFKLYTATSCLDIAPIKFTDFSGLSTFLILSPNNSLFVFISKDLKINISSLIKAESKWQQITLISNGRYLVSNSTSSATISPNLSVKSTTVIKLLNPITETYPTQINSYFLYIFFSRIAVLAKPCHDDEKRIFLKCFKNFLKYIRNHDGLADINLSFLNIVHCIYEETRLSRGCTSSDLSFVLNILNLVAVFNKNADLRERCENGTFRQYSISPNDFSSNSTEKLSPCFLTWLKDFISKFDQYGTSCIPKHPQFLSNIENSYNASSTNIKPNSSDITPIFSLSKTVISNFLLRLKTLDLYSRSHISSNLNSDFHFENYDFKGAFSTLEYGMYLPIITTIVFCLYSDHIIDTTAKNVQRNDFNSLTPFHSGPQKVELDWKYWAKSRKQTQNLFGKDLRLLELEKLLQSDSVRNLKISNSYKKYIEANSLINAECIEASYIKSSFTQTLTSPFGRAGYCLSSKPSKSEDIVKHADILLAVKTKTSKVLKTIESHPICQQYNILGVFGNGVVSALAIEESDLENLEPNWILLNKPKDLNPLLKGVVLGDPAHIDILKAYNVSVASFAGVIFGLGLRRELSSPLLRLPFWRMTYFLDMKTEVLSSSFLLGRACCFFGKGNGSLQEVGLLNLHLQIPKDGGVQEEVNIDIPRLVNIGLQSVSALAVGIMFCGTCEEQYINHFISIFSNNLPQFWKEQDFSLYASSQRFKAFIRSCAISLGLICLEKGKDVYIKSNDHEISLFEFFYPIMKRIKDTSENQVKVEPNSISRQLFQLASEPVVPLILSLSYLNSGYRPLEEFYKNRVLNPRFLTETSEMGYLLEVISRWMVSMNKLEWSVRFVLENSMTRDTATALFEPEDLKILYLIEGDKNGTNFPRFKQGVEERSHLKRSFWLNVLGICFTLSLKYAGTRSENVKKTILTLFDTVLEDFRVVRIFLKDKEGLCYETNSLKSLYILVMCVLSLSASVVMSGSGDVEIMARLRLLDDQLSVFISEDDLNSTLASDLNLNYEEFRVFDQYVNTNCFGNSIFVKLGLGILFLGGGKYTLSNDQKSISVLFISLLPVSVSFFDNVNNENLLKYYSIEKYSFPELAFYMSRFLWNLAVKRIDEDHPTVYQTPLCIEKDTTSINEFGLVRFPISNTEKPENFLLNTIADPQGLSKLVHEQLLKYESWIEMLFDKNNTTPGINASSVANADSLVISKEENNLELSYVIALYALKELKKYNFKFEQRNNPNKSDNSEDSDSETFGSGAGAGAKIIIGFNYPFVERLVRICYKVINCKMKYDELKDNGPQKNI</sequence>
<dbReference type="GO" id="GO:0051301">
    <property type="term" value="P:cell division"/>
    <property type="evidence" value="ECO:0007669"/>
    <property type="project" value="UniProtKB-KW"/>
</dbReference>
<name>A0A2T9XYW8_9FUNG</name>
<evidence type="ECO:0000313" key="5">
    <source>
        <dbReference type="EMBL" id="PVU85267.1"/>
    </source>
</evidence>
<dbReference type="GO" id="GO:0070979">
    <property type="term" value="P:protein K11-linked ubiquitination"/>
    <property type="evidence" value="ECO:0007669"/>
    <property type="project" value="TreeGrafter"/>
</dbReference>
<evidence type="ECO:0000256" key="2">
    <source>
        <dbReference type="ARBA" id="ARBA00022618"/>
    </source>
</evidence>
<evidence type="ECO:0000256" key="1">
    <source>
        <dbReference type="ARBA" id="ARBA00010547"/>
    </source>
</evidence>
<proteinExistence type="inferred from homology"/>
<keyword evidence="3" id="KW-0498">Mitosis</keyword>
<evidence type="ECO:0000256" key="3">
    <source>
        <dbReference type="ARBA" id="ARBA00022776"/>
    </source>
</evidence>
<keyword evidence="2" id="KW-0132">Cell division</keyword>
<keyword evidence="4" id="KW-0131">Cell cycle</keyword>
<dbReference type="GO" id="GO:0005680">
    <property type="term" value="C:anaphase-promoting complex"/>
    <property type="evidence" value="ECO:0007669"/>
    <property type="project" value="InterPro"/>
</dbReference>
<evidence type="ECO:0000256" key="4">
    <source>
        <dbReference type="ARBA" id="ARBA00023306"/>
    </source>
</evidence>
<dbReference type="EMBL" id="MBFS01003696">
    <property type="protein sequence ID" value="PVU85267.1"/>
    <property type="molecule type" value="Genomic_DNA"/>
</dbReference>
<evidence type="ECO:0000313" key="7">
    <source>
        <dbReference type="Proteomes" id="UP000245609"/>
    </source>
</evidence>
<dbReference type="EMBL" id="MBFS01003506">
    <property type="protein sequence ID" value="PVU86300.1"/>
    <property type="molecule type" value="Genomic_DNA"/>
</dbReference>
<accession>A0A2T9XYW8</accession>
<dbReference type="STRING" id="133381.A0A2T9XYW8"/>
<comment type="similarity">
    <text evidence="1">Belongs to the APC1 family.</text>
</comment>
<dbReference type="InterPro" id="IPR024990">
    <property type="entry name" value="Apc1"/>
</dbReference>
<organism evidence="5 7">
    <name type="scientific">Smittium megazygosporum</name>
    <dbReference type="NCBI Taxonomy" id="133381"/>
    <lineage>
        <taxon>Eukaryota</taxon>
        <taxon>Fungi</taxon>
        <taxon>Fungi incertae sedis</taxon>
        <taxon>Zoopagomycota</taxon>
        <taxon>Kickxellomycotina</taxon>
        <taxon>Harpellomycetes</taxon>
        <taxon>Harpellales</taxon>
        <taxon>Legeriomycetaceae</taxon>
        <taxon>Smittium</taxon>
    </lineage>
</organism>
<dbReference type="OrthoDB" id="26401at2759"/>
<evidence type="ECO:0000313" key="6">
    <source>
        <dbReference type="EMBL" id="PVU86300.1"/>
    </source>
</evidence>
<reference evidence="5 7" key="1">
    <citation type="journal article" date="2018" name="MBio">
        <title>Comparative Genomics Reveals the Core Gene Toolbox for the Fungus-Insect Symbiosis.</title>
        <authorList>
            <person name="Wang Y."/>
            <person name="Stata M."/>
            <person name="Wang W."/>
            <person name="Stajich J.E."/>
            <person name="White M.M."/>
            <person name="Moncalvo J.M."/>
        </authorList>
    </citation>
    <scope>NUCLEOTIDE SEQUENCE [LARGE SCALE GENOMIC DNA]</scope>
    <source>
        <strain evidence="5 7">SC-DP-2</strain>
    </source>
</reference>
<dbReference type="PANTHER" id="PTHR12827:SF3">
    <property type="entry name" value="ANAPHASE-PROMOTING COMPLEX SUBUNIT 1"/>
    <property type="match status" value="1"/>
</dbReference>
<dbReference type="Proteomes" id="UP000245609">
    <property type="component" value="Unassembled WGS sequence"/>
</dbReference>
<dbReference type="GO" id="GO:0007091">
    <property type="term" value="P:metaphase/anaphase transition of mitotic cell cycle"/>
    <property type="evidence" value="ECO:0007669"/>
    <property type="project" value="TreeGrafter"/>
</dbReference>
<keyword evidence="7" id="KW-1185">Reference proteome</keyword>
<dbReference type="Gene3D" id="1.25.10.10">
    <property type="entry name" value="Leucine-rich Repeat Variant"/>
    <property type="match status" value="1"/>
</dbReference>